<dbReference type="EMBL" id="CP162599">
    <property type="protein sequence ID" value="XDK33089.1"/>
    <property type="molecule type" value="Genomic_DNA"/>
</dbReference>
<dbReference type="AlphaFoldDB" id="A0AB39HRZ6"/>
<organism evidence="1">
    <name type="scientific">Ornithinibacillus sp. 4-3</name>
    <dbReference type="NCBI Taxonomy" id="3231488"/>
    <lineage>
        <taxon>Bacteria</taxon>
        <taxon>Bacillati</taxon>
        <taxon>Bacillota</taxon>
        <taxon>Bacilli</taxon>
        <taxon>Bacillales</taxon>
        <taxon>Bacillaceae</taxon>
        <taxon>Ornithinibacillus</taxon>
    </lineage>
</organism>
<evidence type="ECO:0000313" key="1">
    <source>
        <dbReference type="EMBL" id="XDK33089.1"/>
    </source>
</evidence>
<sequence length="93" mass="10402">MINHSFINDVANYIEQRISSVRLNNSYIIDQFVVKESQNCCVAMEILVPYGSVDTINVIDLLDENGEVISTNDVVVPITSDTVILHVFEVEEG</sequence>
<gene>
    <name evidence="1" type="ORF">AB4Y30_01570</name>
</gene>
<protein>
    <submittedName>
        <fullName evidence="1">Ketopantoate hydroxymethyltransferase</fullName>
    </submittedName>
</protein>
<name>A0AB39HRZ6_9BACI</name>
<accession>A0AB39HRZ6</accession>
<reference evidence="1" key="1">
    <citation type="submission" date="2024-07" db="EMBL/GenBank/DDBJ databases">
        <title>Halotolerant mesophilic bacterium Ornithinibacillus sp. 4-3, sp. nov., isolated from soil.</title>
        <authorList>
            <person name="Sidarenka A.V."/>
            <person name="Guliayeva D.E."/>
            <person name="Leanovich S.I."/>
            <person name="Hileuskaya K.S."/>
            <person name="Akhremchuk A.E."/>
            <person name="Sikolenko M.A."/>
            <person name="Valentovich L.N."/>
        </authorList>
    </citation>
    <scope>NUCLEOTIDE SEQUENCE</scope>
    <source>
        <strain evidence="1">4-3</strain>
    </source>
</reference>
<proteinExistence type="predicted"/>
<dbReference type="RefSeq" id="WP_368653776.1">
    <property type="nucleotide sequence ID" value="NZ_CP162599.1"/>
</dbReference>